<feature type="compositionally biased region" description="Basic and acidic residues" evidence="1">
    <location>
        <begin position="69"/>
        <end position="98"/>
    </location>
</feature>
<feature type="compositionally biased region" description="Polar residues" evidence="1">
    <location>
        <begin position="20"/>
        <end position="29"/>
    </location>
</feature>
<feature type="compositionally biased region" description="Basic and acidic residues" evidence="1">
    <location>
        <begin position="1"/>
        <end position="17"/>
    </location>
</feature>
<evidence type="ECO:0000313" key="3">
    <source>
        <dbReference type="Proteomes" id="UP001642260"/>
    </source>
</evidence>
<dbReference type="EMBL" id="CAKOAT010050710">
    <property type="protein sequence ID" value="CAH8296331.1"/>
    <property type="molecule type" value="Genomic_DNA"/>
</dbReference>
<dbReference type="Proteomes" id="UP001642260">
    <property type="component" value="Unassembled WGS sequence"/>
</dbReference>
<name>A0ABC8J086_ERUVS</name>
<comment type="caution">
    <text evidence="2">The sequence shown here is derived from an EMBL/GenBank/DDBJ whole genome shotgun (WGS) entry which is preliminary data.</text>
</comment>
<organism evidence="2 3">
    <name type="scientific">Eruca vesicaria subsp. sativa</name>
    <name type="common">Garden rocket</name>
    <name type="synonym">Eruca sativa</name>
    <dbReference type="NCBI Taxonomy" id="29727"/>
    <lineage>
        <taxon>Eukaryota</taxon>
        <taxon>Viridiplantae</taxon>
        <taxon>Streptophyta</taxon>
        <taxon>Embryophyta</taxon>
        <taxon>Tracheophyta</taxon>
        <taxon>Spermatophyta</taxon>
        <taxon>Magnoliopsida</taxon>
        <taxon>eudicotyledons</taxon>
        <taxon>Gunneridae</taxon>
        <taxon>Pentapetalae</taxon>
        <taxon>rosids</taxon>
        <taxon>malvids</taxon>
        <taxon>Brassicales</taxon>
        <taxon>Brassicaceae</taxon>
        <taxon>Brassiceae</taxon>
        <taxon>Eruca</taxon>
    </lineage>
</organism>
<gene>
    <name evidence="2" type="ORF">ERUC_LOCUS1992</name>
</gene>
<feature type="region of interest" description="Disordered" evidence="1">
    <location>
        <begin position="53"/>
        <end position="128"/>
    </location>
</feature>
<evidence type="ECO:0000256" key="1">
    <source>
        <dbReference type="SAM" id="MobiDB-lite"/>
    </source>
</evidence>
<dbReference type="AlphaFoldDB" id="A0ABC8J086"/>
<reference evidence="2 3" key="1">
    <citation type="submission" date="2022-03" db="EMBL/GenBank/DDBJ databases">
        <authorList>
            <person name="Macdonald S."/>
            <person name="Ahmed S."/>
            <person name="Newling K."/>
        </authorList>
    </citation>
    <scope>NUCLEOTIDE SEQUENCE [LARGE SCALE GENOMIC DNA]</scope>
</reference>
<feature type="compositionally biased region" description="Polar residues" evidence="1">
    <location>
        <begin position="116"/>
        <end position="128"/>
    </location>
</feature>
<accession>A0ABC8J086</accession>
<evidence type="ECO:0000313" key="2">
    <source>
        <dbReference type="EMBL" id="CAH8296331.1"/>
    </source>
</evidence>
<keyword evidence="3" id="KW-1185">Reference proteome</keyword>
<proteinExistence type="predicted"/>
<sequence>MDISEKHSRRITHDPRKPKSTNGSLGENMTETKKRTFEGPIDEVQIRQRYQQPCHPIVHSPNKISTASEYRRDRQHEAKQRSDLDQIKRLMTKSEEPCLRIPPPTQRRASNRSKPKTIQSELEISMQH</sequence>
<protein>
    <submittedName>
        <fullName evidence="2">Uncharacterized protein</fullName>
    </submittedName>
</protein>
<feature type="region of interest" description="Disordered" evidence="1">
    <location>
        <begin position="1"/>
        <end position="40"/>
    </location>
</feature>